<feature type="chain" id="PRO_5006918618" description="Outer membrane protein beta-barrel domain-containing protein" evidence="2">
    <location>
        <begin position="27"/>
        <end position="274"/>
    </location>
</feature>
<gene>
    <name evidence="4" type="ORF">Lste_0979</name>
</gene>
<dbReference type="OrthoDB" id="5652104at2"/>
<keyword evidence="1 2" id="KW-0732">Signal</keyword>
<feature type="domain" description="Outer membrane protein beta-barrel" evidence="3">
    <location>
        <begin position="35"/>
        <end position="260"/>
    </location>
</feature>
<dbReference type="PATRIC" id="fig|947033.5.peg.1045"/>
<sequence>MNSASLKWSAFLVVSTLVGMPTSVNAFASVPSEISRDTHHWYVGMDVGFMHTIMKDEMTVPNGSEAPSPWDLDQYSLDRHQPIMLDVQAGHRWNRSEQWLPSYALALRYEHVFSKSIHGLVTQYSLPEFTNYSYSWSIEADVVSVYSKLDLVRIGRFMPYVDFGLGVSFNRSHAYNEAALPDVTSRTSPDYASKRNNQFTYNLGAGLDFFLTQNILVSAGYSYQSFGNVSSGFGQGPDWRDAQLHLGKFKANMGLIGVSYLFDNSMPKNPAGFK</sequence>
<dbReference type="InterPro" id="IPR011250">
    <property type="entry name" value="OMP/PagP_B-barrel"/>
</dbReference>
<accession>A0A0W0ZEZ9</accession>
<feature type="signal peptide" evidence="2">
    <location>
        <begin position="1"/>
        <end position="26"/>
    </location>
</feature>
<keyword evidence="5" id="KW-1185">Reference proteome</keyword>
<evidence type="ECO:0000313" key="5">
    <source>
        <dbReference type="Proteomes" id="UP000054926"/>
    </source>
</evidence>
<evidence type="ECO:0000256" key="2">
    <source>
        <dbReference type="SAM" id="SignalP"/>
    </source>
</evidence>
<evidence type="ECO:0000259" key="3">
    <source>
        <dbReference type="Pfam" id="PF13505"/>
    </source>
</evidence>
<dbReference type="SUPFAM" id="SSF56925">
    <property type="entry name" value="OMPA-like"/>
    <property type="match status" value="1"/>
</dbReference>
<dbReference type="AlphaFoldDB" id="A0A0W0ZEZ9"/>
<reference evidence="4 5" key="1">
    <citation type="submission" date="2015-11" db="EMBL/GenBank/DDBJ databases">
        <title>Genomic analysis of 38 Legionella species identifies large and diverse effector repertoires.</title>
        <authorList>
            <person name="Burstein D."/>
            <person name="Amaro F."/>
            <person name="Zusman T."/>
            <person name="Lifshitz Z."/>
            <person name="Cohen O."/>
            <person name="Gilbert J.A."/>
            <person name="Pupko T."/>
            <person name="Shuman H.A."/>
            <person name="Segal G."/>
        </authorList>
    </citation>
    <scope>NUCLEOTIDE SEQUENCE [LARGE SCALE GENOMIC DNA]</scope>
    <source>
        <strain evidence="4 5">IMVS3376</strain>
    </source>
</reference>
<dbReference type="EMBL" id="LNYY01000019">
    <property type="protein sequence ID" value="KTD67821.1"/>
    <property type="molecule type" value="Genomic_DNA"/>
</dbReference>
<evidence type="ECO:0000313" key="4">
    <source>
        <dbReference type="EMBL" id="KTD67821.1"/>
    </source>
</evidence>
<dbReference type="Gene3D" id="2.40.160.20">
    <property type="match status" value="1"/>
</dbReference>
<protein>
    <recommendedName>
        <fullName evidence="3">Outer membrane protein beta-barrel domain-containing protein</fullName>
    </recommendedName>
</protein>
<name>A0A0W0ZEZ9_9GAMM</name>
<evidence type="ECO:0000256" key="1">
    <source>
        <dbReference type="ARBA" id="ARBA00022729"/>
    </source>
</evidence>
<dbReference type="InterPro" id="IPR027385">
    <property type="entry name" value="Beta-barrel_OMP"/>
</dbReference>
<dbReference type="RefSeq" id="WP_083503910.1">
    <property type="nucleotide sequence ID" value="NZ_LNYY01000019.1"/>
</dbReference>
<comment type="caution">
    <text evidence="4">The sequence shown here is derived from an EMBL/GenBank/DDBJ whole genome shotgun (WGS) entry which is preliminary data.</text>
</comment>
<dbReference type="Pfam" id="PF13505">
    <property type="entry name" value="OMP_b-brl"/>
    <property type="match status" value="1"/>
</dbReference>
<dbReference type="Proteomes" id="UP000054926">
    <property type="component" value="Unassembled WGS sequence"/>
</dbReference>
<organism evidence="4 5">
    <name type="scientific">Legionella steelei</name>
    <dbReference type="NCBI Taxonomy" id="947033"/>
    <lineage>
        <taxon>Bacteria</taxon>
        <taxon>Pseudomonadati</taxon>
        <taxon>Pseudomonadota</taxon>
        <taxon>Gammaproteobacteria</taxon>
        <taxon>Legionellales</taxon>
        <taxon>Legionellaceae</taxon>
        <taxon>Legionella</taxon>
    </lineage>
</organism>
<proteinExistence type="predicted"/>